<feature type="domain" description="AB hydrolase-1" evidence="1">
    <location>
        <begin position="18"/>
        <end position="119"/>
    </location>
</feature>
<dbReference type="RefSeq" id="WP_007622853.1">
    <property type="nucleotide sequence ID" value="NZ_BANX01000026.1"/>
</dbReference>
<organism evidence="2 3">
    <name type="scientific">Gordonia soli NBRC 108243</name>
    <dbReference type="NCBI Taxonomy" id="1223545"/>
    <lineage>
        <taxon>Bacteria</taxon>
        <taxon>Bacillati</taxon>
        <taxon>Actinomycetota</taxon>
        <taxon>Actinomycetes</taxon>
        <taxon>Mycobacteriales</taxon>
        <taxon>Gordoniaceae</taxon>
        <taxon>Gordonia</taxon>
    </lineage>
</organism>
<dbReference type="PANTHER" id="PTHR43433:SF5">
    <property type="entry name" value="AB HYDROLASE-1 DOMAIN-CONTAINING PROTEIN"/>
    <property type="match status" value="1"/>
</dbReference>
<name>M0QQ79_9ACTN</name>
<protein>
    <submittedName>
        <fullName evidence="2">Putative esterase</fullName>
    </submittedName>
</protein>
<dbReference type="SUPFAM" id="SSF53474">
    <property type="entry name" value="alpha/beta-Hydrolases"/>
    <property type="match status" value="1"/>
</dbReference>
<dbReference type="Pfam" id="PF00561">
    <property type="entry name" value="Abhydrolase_1"/>
    <property type="match status" value="1"/>
</dbReference>
<sequence>MTIDIHHETHGLPSEATPLLLIHGGGSTIGTNWGRFIPMVAPSRQIIAVELQGHGHTASHPERTPSFENSADDLAALLTRLDIGPVDVLGFSNGGNTAMRLAMRHPGLVRRQIIASALFRRDGMIDGFWDGFAAPDISQMPTVYLDADRAINPDDPEHQRLLFELDVQQMSNFADWATTELAQMRIPTLVIGADRDVVRTEHTVELAVHTPDARVLVVPGNHGDFLGEEFAADDDTALRRTLPWLIDFLDQP</sequence>
<dbReference type="OrthoDB" id="495620at2"/>
<accession>M0QQ79</accession>
<dbReference type="InterPro" id="IPR000073">
    <property type="entry name" value="AB_hydrolase_1"/>
</dbReference>
<evidence type="ECO:0000259" key="1">
    <source>
        <dbReference type="Pfam" id="PF00561"/>
    </source>
</evidence>
<dbReference type="Gene3D" id="3.40.50.1820">
    <property type="entry name" value="alpha/beta hydrolase"/>
    <property type="match status" value="1"/>
</dbReference>
<dbReference type="Proteomes" id="UP000011666">
    <property type="component" value="Unassembled WGS sequence"/>
</dbReference>
<dbReference type="STRING" id="1223545.GS4_26_00550"/>
<dbReference type="EMBL" id="BANX01000026">
    <property type="protein sequence ID" value="GAC69607.1"/>
    <property type="molecule type" value="Genomic_DNA"/>
</dbReference>
<dbReference type="GO" id="GO:0003824">
    <property type="term" value="F:catalytic activity"/>
    <property type="evidence" value="ECO:0007669"/>
    <property type="project" value="UniProtKB-ARBA"/>
</dbReference>
<evidence type="ECO:0000313" key="2">
    <source>
        <dbReference type="EMBL" id="GAC69607.1"/>
    </source>
</evidence>
<evidence type="ECO:0000313" key="3">
    <source>
        <dbReference type="Proteomes" id="UP000011666"/>
    </source>
</evidence>
<dbReference type="InterPro" id="IPR050471">
    <property type="entry name" value="AB_hydrolase"/>
</dbReference>
<dbReference type="InterPro" id="IPR029058">
    <property type="entry name" value="AB_hydrolase_fold"/>
</dbReference>
<dbReference type="eggNOG" id="COG0596">
    <property type="taxonomic scope" value="Bacteria"/>
</dbReference>
<gene>
    <name evidence="2" type="ORF">GS4_26_00550</name>
</gene>
<proteinExistence type="predicted"/>
<reference evidence="2 3" key="1">
    <citation type="submission" date="2013-01" db="EMBL/GenBank/DDBJ databases">
        <title>Whole genome shotgun sequence of Gordonia soli NBRC 108243.</title>
        <authorList>
            <person name="Isaki-Nakamura S."/>
            <person name="Hosoyama A."/>
            <person name="Tsuchikane K."/>
            <person name="Ando Y."/>
            <person name="Baba S."/>
            <person name="Ohji S."/>
            <person name="Hamada M."/>
            <person name="Tamura T."/>
            <person name="Yamazoe A."/>
            <person name="Yamazaki S."/>
            <person name="Fujita N."/>
        </authorList>
    </citation>
    <scope>NUCLEOTIDE SEQUENCE [LARGE SCALE GENOMIC DNA]</scope>
    <source>
        <strain evidence="2 3">NBRC 108243</strain>
    </source>
</reference>
<comment type="caution">
    <text evidence="2">The sequence shown here is derived from an EMBL/GenBank/DDBJ whole genome shotgun (WGS) entry which is preliminary data.</text>
</comment>
<dbReference type="PANTHER" id="PTHR43433">
    <property type="entry name" value="HYDROLASE, ALPHA/BETA FOLD FAMILY PROTEIN"/>
    <property type="match status" value="1"/>
</dbReference>
<keyword evidence="3" id="KW-1185">Reference proteome</keyword>
<dbReference type="AlphaFoldDB" id="M0QQ79"/>